<comment type="caution">
    <text evidence="3">The sequence shown here is derived from an EMBL/GenBank/DDBJ whole genome shotgun (WGS) entry which is preliminary data.</text>
</comment>
<dbReference type="SUPFAM" id="SSF53590">
    <property type="entry name" value="Nucleoside hydrolase"/>
    <property type="match status" value="1"/>
</dbReference>
<dbReference type="Gene3D" id="2.60.40.10">
    <property type="entry name" value="Immunoglobulins"/>
    <property type="match status" value="1"/>
</dbReference>
<gene>
    <name evidence="3" type="ORF">HYFRA_00013247</name>
</gene>
<evidence type="ECO:0008006" key="5">
    <source>
        <dbReference type="Google" id="ProtNLM"/>
    </source>
</evidence>
<dbReference type="Gene3D" id="3.90.245.10">
    <property type="entry name" value="Ribonucleoside hydrolase-like"/>
    <property type="match status" value="1"/>
</dbReference>
<dbReference type="GO" id="GO:0016799">
    <property type="term" value="F:hydrolase activity, hydrolyzing N-glycosyl compounds"/>
    <property type="evidence" value="ECO:0007669"/>
    <property type="project" value="InterPro"/>
</dbReference>
<reference evidence="3" key="1">
    <citation type="submission" date="2021-07" db="EMBL/GenBank/DDBJ databases">
        <authorList>
            <person name="Durling M."/>
        </authorList>
    </citation>
    <scope>NUCLEOTIDE SEQUENCE</scope>
</reference>
<dbReference type="OrthoDB" id="3592035at2759"/>
<feature type="domain" description="Cellulose-binding Sde182 C-terminal" evidence="2">
    <location>
        <begin position="400"/>
        <end position="512"/>
    </location>
</feature>
<dbReference type="InterPro" id="IPR013783">
    <property type="entry name" value="Ig-like_fold"/>
</dbReference>
<dbReference type="Proteomes" id="UP000696280">
    <property type="component" value="Unassembled WGS sequence"/>
</dbReference>
<accession>A0A9N9Q0X6</accession>
<evidence type="ECO:0000259" key="1">
    <source>
        <dbReference type="Pfam" id="PF07632"/>
    </source>
</evidence>
<evidence type="ECO:0000259" key="2">
    <source>
        <dbReference type="Pfam" id="PF21027"/>
    </source>
</evidence>
<evidence type="ECO:0000313" key="3">
    <source>
        <dbReference type="EMBL" id="CAG8961192.1"/>
    </source>
</evidence>
<evidence type="ECO:0000313" key="4">
    <source>
        <dbReference type="Proteomes" id="UP000696280"/>
    </source>
</evidence>
<dbReference type="InterPro" id="IPR011483">
    <property type="entry name" value="Sde182_NH-like"/>
</dbReference>
<protein>
    <recommendedName>
        <fullName evidence="5">Cellulose-binding protein</fullName>
    </recommendedName>
</protein>
<dbReference type="EMBL" id="CAJVRL010000104">
    <property type="protein sequence ID" value="CAG8961192.1"/>
    <property type="molecule type" value="Genomic_DNA"/>
</dbReference>
<dbReference type="AlphaFoldDB" id="A0A9N9Q0X6"/>
<proteinExistence type="predicted"/>
<feature type="domain" description="Cellulose-binding Sde182 nucleoside hydrolase-like" evidence="1">
    <location>
        <begin position="54"/>
        <end position="315"/>
    </location>
</feature>
<keyword evidence="4" id="KW-1185">Reference proteome</keyword>
<sequence>MGFLPRLGIYIFVIQLVNVVYAGALTLEKKECQARQSTSSPDLTKLQTFSSKPRIVILTDLLNEPDDSMSLVRYLLYSNEFDTCGIVATTSRHLPNITHPEEATKIINAYGSVVDNLNSHVHPSIKYQSADELLSLIHTGPPVYGRQAFDVPLSNGSQLILDRLAESDNPLWVLAWGGTNTLAQALLHLERTQSAEDAAKLRSRLRVYAISDQDDTGNWIRYRYPDVFYIVSIHAYGDYYMATWIGIDGDFSPGTDFSIVRQPWLKEHIQIGPLGAVYRDIVYGMEGDTPSYLGLIQNGLGSSEHPDWGSWGGRYNLISPDQPLWSDTADTVIGEDGKSYRTNHATVWRWRRTFQNDFVTRMQWTLTSDFSNATHPAVVRVNGHLGPEPLIVPAGYNQCFAFDASETYDPDHPEDNSKLEFQWYQYGEPSFHLPGGLVTALNIVPTSIPEVYGTLTSNESGFQNVTLGQKVEVSIPSLPETATEKPDLHLILQVRSKMASFPVTRYQRIIFRMA</sequence>
<organism evidence="3 4">
    <name type="scientific">Hymenoscyphus fraxineus</name>
    <dbReference type="NCBI Taxonomy" id="746836"/>
    <lineage>
        <taxon>Eukaryota</taxon>
        <taxon>Fungi</taxon>
        <taxon>Dikarya</taxon>
        <taxon>Ascomycota</taxon>
        <taxon>Pezizomycotina</taxon>
        <taxon>Leotiomycetes</taxon>
        <taxon>Helotiales</taxon>
        <taxon>Helotiaceae</taxon>
        <taxon>Hymenoscyphus</taxon>
    </lineage>
</organism>
<dbReference type="InterPro" id="IPR048527">
    <property type="entry name" value="Sde182_C"/>
</dbReference>
<dbReference type="Pfam" id="PF07632">
    <property type="entry name" value="Sde182_NH-like"/>
    <property type="match status" value="1"/>
</dbReference>
<dbReference type="Pfam" id="PF21027">
    <property type="entry name" value="Sde0182_C"/>
    <property type="match status" value="1"/>
</dbReference>
<name>A0A9N9Q0X6_9HELO</name>
<dbReference type="InterPro" id="IPR036452">
    <property type="entry name" value="Ribo_hydro-like"/>
</dbReference>